<dbReference type="SMART" id="SM00738">
    <property type="entry name" value="NGN"/>
    <property type="match status" value="1"/>
</dbReference>
<dbReference type="PANTHER" id="PTHR30265:SF2">
    <property type="entry name" value="TRANSCRIPTION TERMINATION_ANTITERMINATION PROTEIN NUSG"/>
    <property type="match status" value="1"/>
</dbReference>
<proteinExistence type="inferred from homology"/>
<dbReference type="Pfam" id="PF00467">
    <property type="entry name" value="KOW"/>
    <property type="match status" value="1"/>
</dbReference>
<dbReference type="SUPFAM" id="SSF50104">
    <property type="entry name" value="Translation proteins SH3-like domain"/>
    <property type="match status" value="1"/>
</dbReference>
<dbReference type="InterPro" id="IPR047050">
    <property type="entry name" value="NGN"/>
</dbReference>
<name>A0A7C3RMP3_DICTH</name>
<evidence type="ECO:0000256" key="3">
    <source>
        <dbReference type="ARBA" id="ARBA00023015"/>
    </source>
</evidence>
<comment type="caution">
    <text evidence="10">The sequence shown here is derived from an EMBL/GenBank/DDBJ whole genome shotgun (WGS) entry which is preliminary data.</text>
</comment>
<dbReference type="InterPro" id="IPR006645">
    <property type="entry name" value="NGN-like_dom"/>
</dbReference>
<evidence type="ECO:0000256" key="1">
    <source>
        <dbReference type="ARBA" id="ARBA00022472"/>
    </source>
</evidence>
<comment type="similarity">
    <text evidence="5 7">Belongs to the NusG family.</text>
</comment>
<dbReference type="GO" id="GO:0032784">
    <property type="term" value="P:regulation of DNA-templated transcription elongation"/>
    <property type="evidence" value="ECO:0007669"/>
    <property type="project" value="InterPro"/>
</dbReference>
<dbReference type="InterPro" id="IPR036735">
    <property type="entry name" value="NGN_dom_sf"/>
</dbReference>
<keyword evidence="3 5" id="KW-0805">Transcription regulation</keyword>
<dbReference type="Gene3D" id="3.30.70.940">
    <property type="entry name" value="NusG, N-terminal domain"/>
    <property type="match status" value="1"/>
</dbReference>
<gene>
    <name evidence="5 10" type="primary">nusG</name>
    <name evidence="10" type="ORF">ENW00_06350</name>
</gene>
<dbReference type="GO" id="GO:0006354">
    <property type="term" value="P:DNA-templated transcription elongation"/>
    <property type="evidence" value="ECO:0007669"/>
    <property type="project" value="UniProtKB-UniRule"/>
</dbReference>
<dbReference type="PRINTS" id="PR00338">
    <property type="entry name" value="NUSGTNSCPFCT"/>
</dbReference>
<evidence type="ECO:0000256" key="5">
    <source>
        <dbReference type="HAMAP-Rule" id="MF_00948"/>
    </source>
</evidence>
<dbReference type="PANTHER" id="PTHR30265">
    <property type="entry name" value="RHO-INTERACTING TRANSCRIPTION TERMINATION FACTOR NUSG"/>
    <property type="match status" value="1"/>
</dbReference>
<evidence type="ECO:0000259" key="8">
    <source>
        <dbReference type="SMART" id="SM00738"/>
    </source>
</evidence>
<evidence type="ECO:0000256" key="6">
    <source>
        <dbReference type="NCBIfam" id="TIGR00922"/>
    </source>
</evidence>
<dbReference type="InterPro" id="IPR014722">
    <property type="entry name" value="Rib_uL2_dom2"/>
</dbReference>
<dbReference type="CDD" id="cd09891">
    <property type="entry name" value="NGN_Bact_1"/>
    <property type="match status" value="1"/>
</dbReference>
<protein>
    <recommendedName>
        <fullName evidence="5 6">Transcription termination/antitermination protein NusG</fullName>
    </recommendedName>
</protein>
<keyword evidence="2 5" id="KW-0889">Transcription antitermination</keyword>
<dbReference type="EMBL" id="DTIN01000025">
    <property type="protein sequence ID" value="HFX13757.1"/>
    <property type="molecule type" value="Genomic_DNA"/>
</dbReference>
<dbReference type="GO" id="GO:0005829">
    <property type="term" value="C:cytosol"/>
    <property type="evidence" value="ECO:0007669"/>
    <property type="project" value="TreeGrafter"/>
</dbReference>
<dbReference type="GO" id="GO:0031564">
    <property type="term" value="P:transcription antitermination"/>
    <property type="evidence" value="ECO:0007669"/>
    <property type="project" value="UniProtKB-UniRule"/>
</dbReference>
<dbReference type="GO" id="GO:0006353">
    <property type="term" value="P:DNA-templated transcription termination"/>
    <property type="evidence" value="ECO:0007669"/>
    <property type="project" value="UniProtKB-UniRule"/>
</dbReference>
<dbReference type="Gene3D" id="2.30.30.30">
    <property type="match status" value="1"/>
</dbReference>
<evidence type="ECO:0000256" key="7">
    <source>
        <dbReference type="RuleBase" id="RU000538"/>
    </source>
</evidence>
<sequence>MTGPKWYVVHTLAGHEHKVKAILERQIKLLHLEDKVFEIVVPEEKVMTVKGGKKRIQVKKVFPGYLFIRMVEDEDVKRLIRNTTGVTGFVGTPGKPSALNPEEEHWIKRFLEQKEIRPELKVKKGDRVYIKSGPFMGYEGFVDEVYPDKGTVRVLLSIFGRETPTEIDHTQVEKTD</sequence>
<evidence type="ECO:0000256" key="2">
    <source>
        <dbReference type="ARBA" id="ARBA00022814"/>
    </source>
</evidence>
<dbReference type="Pfam" id="PF02357">
    <property type="entry name" value="NusG"/>
    <property type="match status" value="1"/>
</dbReference>
<dbReference type="SUPFAM" id="SSF82679">
    <property type="entry name" value="N-utilization substance G protein NusG, N-terminal domain"/>
    <property type="match status" value="1"/>
</dbReference>
<accession>A0A7C3RMP3</accession>
<comment type="function">
    <text evidence="5 7">Participates in transcription elongation, termination and antitermination.</text>
</comment>
<feature type="domain" description="KOW" evidence="9">
    <location>
        <begin position="121"/>
        <end position="148"/>
    </location>
</feature>
<evidence type="ECO:0000256" key="4">
    <source>
        <dbReference type="ARBA" id="ARBA00023163"/>
    </source>
</evidence>
<dbReference type="NCBIfam" id="TIGR00922">
    <property type="entry name" value="nusG"/>
    <property type="match status" value="1"/>
</dbReference>
<evidence type="ECO:0000313" key="10">
    <source>
        <dbReference type="EMBL" id="HFX13757.1"/>
    </source>
</evidence>
<dbReference type="InterPro" id="IPR008991">
    <property type="entry name" value="Translation_prot_SH3-like_sf"/>
</dbReference>
<dbReference type="InterPro" id="IPR043425">
    <property type="entry name" value="NusG-like"/>
</dbReference>
<evidence type="ECO:0000259" key="9">
    <source>
        <dbReference type="SMART" id="SM00739"/>
    </source>
</evidence>
<dbReference type="SMART" id="SM00739">
    <property type="entry name" value="KOW"/>
    <property type="match status" value="1"/>
</dbReference>
<feature type="domain" description="NusG-like N-terminal" evidence="8">
    <location>
        <begin position="3"/>
        <end position="114"/>
    </location>
</feature>
<keyword evidence="4 5" id="KW-0804">Transcription</keyword>
<dbReference type="CDD" id="cd06091">
    <property type="entry name" value="KOW_NusG"/>
    <property type="match status" value="1"/>
</dbReference>
<organism evidence="10">
    <name type="scientific">Dictyoglomus thermophilum</name>
    <dbReference type="NCBI Taxonomy" id="14"/>
    <lineage>
        <taxon>Bacteria</taxon>
        <taxon>Pseudomonadati</taxon>
        <taxon>Dictyoglomota</taxon>
        <taxon>Dictyoglomia</taxon>
        <taxon>Dictyoglomales</taxon>
        <taxon>Dictyoglomaceae</taxon>
        <taxon>Dictyoglomus</taxon>
    </lineage>
</organism>
<keyword evidence="1 5" id="KW-0806">Transcription termination</keyword>
<dbReference type="InterPro" id="IPR001062">
    <property type="entry name" value="Transcrpt_antiterm_NusG"/>
</dbReference>
<dbReference type="InterPro" id="IPR005824">
    <property type="entry name" value="KOW"/>
</dbReference>
<reference evidence="10" key="1">
    <citation type="journal article" date="2020" name="mSystems">
        <title>Genome- and Community-Level Interaction Insights into Carbon Utilization and Element Cycling Functions of Hydrothermarchaeota in Hydrothermal Sediment.</title>
        <authorList>
            <person name="Zhou Z."/>
            <person name="Liu Y."/>
            <person name="Xu W."/>
            <person name="Pan J."/>
            <person name="Luo Z.H."/>
            <person name="Li M."/>
        </authorList>
    </citation>
    <scope>NUCLEOTIDE SEQUENCE [LARGE SCALE GENOMIC DNA]</scope>
    <source>
        <strain evidence="10">SpSt-81</strain>
    </source>
</reference>
<dbReference type="AlphaFoldDB" id="A0A7C3RMP3"/>
<dbReference type="HAMAP" id="MF_00948">
    <property type="entry name" value="NusG"/>
    <property type="match status" value="1"/>
</dbReference>